<feature type="transmembrane region" description="Helical" evidence="1">
    <location>
        <begin position="124"/>
        <end position="143"/>
    </location>
</feature>
<reference evidence="2 3" key="1">
    <citation type="submission" date="2016-11" db="EMBL/GenBank/DDBJ databases">
        <authorList>
            <person name="Jaros S."/>
            <person name="Januszkiewicz K."/>
            <person name="Wedrychowicz H."/>
        </authorList>
    </citation>
    <scope>NUCLEOTIDE SEQUENCE [LARGE SCALE GENOMIC DNA]</scope>
</reference>
<protein>
    <submittedName>
        <fullName evidence="2">BQ5605_C001g00067 protein</fullName>
    </submittedName>
</protein>
<dbReference type="AlphaFoldDB" id="A0A2X0M6K4"/>
<keyword evidence="1" id="KW-1133">Transmembrane helix</keyword>
<keyword evidence="1" id="KW-0812">Transmembrane</keyword>
<name>A0A2X0M6K4_9BASI</name>
<feature type="transmembrane region" description="Helical" evidence="1">
    <location>
        <begin position="180"/>
        <end position="201"/>
    </location>
</feature>
<accession>A0A2X0M6K4</accession>
<gene>
    <name evidence="2" type="primary">BQ5605_C001g00067</name>
    <name evidence="2" type="ORF">BQ5605_C001G00067</name>
</gene>
<dbReference type="STRING" id="796604.A0A2X0M6K4"/>
<sequence length="366" mass="40420">MATSPDKFKKLAPVRAERGGIEGGPQRTIHAARWDDLSGTSTLTQGLRALQTLLAFILLCIYLSLAGFQRDHSVGPSFLVIFALMIIVSATLHSMVLLGVALYSDNVRLFRSMARGMRKIRVAMIVNTNQVIWIFMAMVSVTVSTRAGGCKSPALDEHAGNKAYTALLPPYCRDKRAGAVFFWLLFITWCASLGITIASWYRARRRPQSQAFPSVPGVHEPPIDLEREPPFESPYDVAMMERQAVIQSDGTPSTACVYEPNHDYQVLNGVYESPQVVVSSDAGHSSMTAITNTGMSRFENSMTNVMSPGTTLVSGRLSSQVYGGEKDPFVDQAREERSHLTYQDPYEMARASIDMTEGLHQHTTPY</sequence>
<proteinExistence type="predicted"/>
<evidence type="ECO:0000256" key="1">
    <source>
        <dbReference type="SAM" id="Phobius"/>
    </source>
</evidence>
<keyword evidence="3" id="KW-1185">Reference proteome</keyword>
<evidence type="ECO:0000313" key="2">
    <source>
        <dbReference type="EMBL" id="SGY43831.1"/>
    </source>
</evidence>
<organism evidence="2 3">
    <name type="scientific">Microbotryum silenes-dioicae</name>
    <dbReference type="NCBI Taxonomy" id="796604"/>
    <lineage>
        <taxon>Eukaryota</taxon>
        <taxon>Fungi</taxon>
        <taxon>Dikarya</taxon>
        <taxon>Basidiomycota</taxon>
        <taxon>Pucciniomycotina</taxon>
        <taxon>Microbotryomycetes</taxon>
        <taxon>Microbotryales</taxon>
        <taxon>Microbotryaceae</taxon>
        <taxon>Microbotryum</taxon>
    </lineage>
</organism>
<evidence type="ECO:0000313" key="3">
    <source>
        <dbReference type="Proteomes" id="UP000249464"/>
    </source>
</evidence>
<feature type="transmembrane region" description="Helical" evidence="1">
    <location>
        <begin position="80"/>
        <end position="103"/>
    </location>
</feature>
<feature type="transmembrane region" description="Helical" evidence="1">
    <location>
        <begin position="49"/>
        <end position="68"/>
    </location>
</feature>
<dbReference type="Proteomes" id="UP000249464">
    <property type="component" value="Unassembled WGS sequence"/>
</dbReference>
<dbReference type="EMBL" id="FQNC01000043">
    <property type="protein sequence ID" value="SGY43831.1"/>
    <property type="molecule type" value="Genomic_DNA"/>
</dbReference>
<keyword evidence="1" id="KW-0472">Membrane</keyword>